<keyword evidence="7" id="KW-1185">Reference proteome</keyword>
<sequence length="2537" mass="292019">MNIKKYVFVEDNSFSLVKFVGVFFKKAESSKNAVTATEIKEVEVPKEDKLESPTESTHANLSSPINKDELKRDADVKNSSIILVAGETSPAHEKNISHNLSLIIDENELKRSQACHDFTNISPSEITTAHPYNFNICSGDITKNIKSAESSSASNIHLEVVSKRQISSLMATEGLYPKTTLSEIKEKSSEILKEKNKKISDTKTEIKNVYPNLKSIQHCVKIEDIESMRAIAETYTEEYTFKIYNEAVKRCREFPAVVSGIENYQLFELAKEYQNARKMSNEACARLKYLNSKLNVEKHNLWKLVKNEASSRGCCEDGSNVTVSKTYFVKELDQSKFSEVVELLRKLEEELLSYAFYSYSDELSRMKIEQYLYNMINSSNNDGFNKKDVLKKCISVLFQYQRQSTKDKSFLEKSQKWLKLLVYVLLQNGNRSDYLFIVDHIIRCPNGIQAWASQLLQFPGSTLCTEEAKNILSCPCLYYALLVLYLVLNPAPDRDIFLKNVKRNASDSTGGEFTLLDSDGEEEELFEVVRDWTNEDIISLLNQISIASLYDHILFENKGQSSVVKSPSKERIIKIFAFSTSLVNILFTGLTSYCKEEFTTAIECICSMIRHVVFYVSDHWEYCEKLDIPSKSAFQAEYDRFIFHTIYNIFNFEKLGVWKFLATLPYKCVSKKMLWNILWIFHCFKSLEENVYLEKDIDLKLNDDFVISAFIEKLSTFDQCQQLYLLNAYESISLCGNPDKEFLCFIVLEVFEVAFGKNALCHLSKEGAVVLTCIMKKYPDLMTALLKEVKANTDDSVNQSIMMFEELDLNEWIPKCDDVRFIREWVLELPLSSPKNFLGRMLLSKMNWDFSNQGELTLPLELHRETAVLVLEAYMKFDRKANEWSVSNGLTQMFQFATIGNYAREEEGFIPWAWNLLFSLKLHALDKKFPMWVQIYDGFLDIDFLPDPFEELWLQPLLNGYEEKHPVACYLLLVMTNVGHNVRRLMIEGLQCLTALVKSQQYLATIQSLYYILPFFVKNSEELLSQTEFITLMSDLIVADMTVLSNIKGPVVGAVLHKIAAMIKHQISQTWALTVECATPLIKLWTNILLKVLSFQEEKNYSLKDSAKQVHFLLDVVIKISCVDSYTRNNMIDLLYSFGNPLLSTSSNTQSTIWNKIFGSNTESYTILRKQTIPDYPWLAWIVLKSEMRQKQTQDLWFQIQKEIARDNDITPPAALKKACSFLKIKQPALESLPIYRWALQILESPVSHPVLPLLWQNFFYYFFERISILDSEAPRSLGLNYFKSGHHFQILKKLKSRAQETAEYYKNSVQSSQDSGISEPEKKIISKECIINVELCRIFRAFSFWIEEKNLHQPTLCFSALGPNYCCERLKLILNNDQQDWFDLVSVDQLKDDLEQKVHSYGQKKKFSFSNQNSLVSHEESSGERISRHLNNNKGVKPLECPEKITPPMLEIEDIVLSSWNVLVELIESKQSVIFDKARSFTELSSSLKELNSNYKNLIPYEFENEDHWETISKPCVKGLKCTGPATFRLLVKRYFSNQRICEKLENNRMGHRMVQEQLLNLPIHELCTASIHIENYIRALSKKMETAKGEESLQFRKLGVSLFYHQLEAVNKVIASVKSYTPSQNFFSTIIELLGNVFICNQEDQLCALAKAILKHPEAGELAFGIFNPNIASIAVFLELYEIITTAIKNCPLNTVFVLLRKIDLNHIMMKKGTNYCDRRKLFKLICNTLLECGSSPSKELQIVHDVLANHFRIILLRTFPEFYEDTVFFVLEGMEKNQISLNVWYEILHCFGCSTLNEKSSIQDIESALKKYAENVLLPPDQQIFVSCQPVDVKEVLLTLETFHKKFMNKRNFGNIYQIYGMHLKPYGIFLAVLCHSMLSILNENVNQRKTTNISQLWSSLHHSFYPWLHPTQKETCFIFPWSDEELASAKFMFQMFLICLRNFHNNLLGYNCEKCILSYFWNSYVEIYVMPGLRHYSVALCHSECLNLPWDQFHPNSEDLERMCFVLQSNLLESQDFLAKISSRIPWIEIMKNISETMSPEYVRKTLLTLGKLLIISGLDMSLTKSNLHQNNLKALEELSWYLISVDDTEELLQLYNSTSNPINLLQEELQNNSDVYVLQFLKIVCCMVVAPNGFDYPHSNAKRLLYLHKYITALNTCISDKKELNLKNHEKLQKVIHSLFTDIEKVIASEKPEQQMSSALPLVNEVMGFLNKITNPKLESMVLDSILLWLKANPRSPLLLPCLQTACRCLNQMTSAVMIVECCITTRFNTDLHNPSEVHGIWQLILTSFQIRISMQDDFIHACVNKNAYLTLYCFLLDKIPQTITSESKKMLLTTLTDWIIRCEVNEDDEAKSLLLWDKVLELSVMLANEHNLQFVKGTLSTFCRKLSILGEDKSSDGFLAAVGFGRSSVLSVNFRFLCRLVVAFILLQIPLNASIRLQPMDPGLLPAAEMKSNPVIAPKSMNPSPSPAALDALKNVKILLKNKPYSALRDLVNSAIEFVIDPSHALSESRILLKEYALHVFPKQYYLYALG</sequence>
<dbReference type="EMBL" id="CAXIEN010000107">
    <property type="protein sequence ID" value="CAL1278002.1"/>
    <property type="molecule type" value="Genomic_DNA"/>
</dbReference>
<reference evidence="6 7" key="1">
    <citation type="submission" date="2024-04" db="EMBL/GenBank/DDBJ databases">
        <authorList>
            <person name="Rising A."/>
            <person name="Reimegard J."/>
            <person name="Sonavane S."/>
            <person name="Akerstrom W."/>
            <person name="Nylinder S."/>
            <person name="Hedman E."/>
            <person name="Kallberg Y."/>
        </authorList>
    </citation>
    <scope>NUCLEOTIDE SEQUENCE [LARGE SCALE GENOMIC DNA]</scope>
</reference>
<dbReference type="GO" id="GO:0005737">
    <property type="term" value="C:cytoplasm"/>
    <property type="evidence" value="ECO:0007669"/>
    <property type="project" value="TreeGrafter"/>
</dbReference>
<gene>
    <name evidence="6" type="ORF">LARSCL_LOCUS9532</name>
</gene>
<keyword evidence="2" id="KW-0072">Autophagy</keyword>
<comment type="similarity">
    <text evidence="1">Belongs to the EPG5 family.</text>
</comment>
<protein>
    <recommendedName>
        <fullName evidence="8">Ectopic P granules protein 5 homolog</fullName>
    </recommendedName>
</protein>
<dbReference type="Proteomes" id="UP001497382">
    <property type="component" value="Unassembled WGS sequence"/>
</dbReference>
<dbReference type="InterPro" id="IPR059030">
    <property type="entry name" value="TPR_Epg5_mid"/>
</dbReference>
<evidence type="ECO:0000256" key="3">
    <source>
        <dbReference type="SAM" id="MobiDB-lite"/>
    </source>
</evidence>
<evidence type="ECO:0008006" key="8">
    <source>
        <dbReference type="Google" id="ProtNLM"/>
    </source>
</evidence>
<dbReference type="GO" id="GO:0097352">
    <property type="term" value="P:autophagosome maturation"/>
    <property type="evidence" value="ECO:0007669"/>
    <property type="project" value="TreeGrafter"/>
</dbReference>
<accession>A0AAV2A226</accession>
<organism evidence="6 7">
    <name type="scientific">Larinioides sclopetarius</name>
    <dbReference type="NCBI Taxonomy" id="280406"/>
    <lineage>
        <taxon>Eukaryota</taxon>
        <taxon>Metazoa</taxon>
        <taxon>Ecdysozoa</taxon>
        <taxon>Arthropoda</taxon>
        <taxon>Chelicerata</taxon>
        <taxon>Arachnida</taxon>
        <taxon>Araneae</taxon>
        <taxon>Araneomorphae</taxon>
        <taxon>Entelegynae</taxon>
        <taxon>Araneoidea</taxon>
        <taxon>Araneidae</taxon>
        <taxon>Larinioides</taxon>
    </lineage>
</organism>
<feature type="region of interest" description="Disordered" evidence="3">
    <location>
        <begin position="45"/>
        <end position="69"/>
    </location>
</feature>
<proteinExistence type="inferred from homology"/>
<feature type="domain" description="Epg5-like TPR" evidence="5">
    <location>
        <begin position="1190"/>
        <end position="1386"/>
    </location>
</feature>
<name>A0AAV2A226_9ARAC</name>
<evidence type="ECO:0000313" key="7">
    <source>
        <dbReference type="Proteomes" id="UP001497382"/>
    </source>
</evidence>
<feature type="compositionally biased region" description="Polar residues" evidence="3">
    <location>
        <begin position="53"/>
        <end position="65"/>
    </location>
</feature>
<dbReference type="Pfam" id="PF26103">
    <property type="entry name" value="TPR_Epg5"/>
    <property type="match status" value="1"/>
</dbReference>
<comment type="caution">
    <text evidence="6">The sequence shown here is derived from an EMBL/GenBank/DDBJ whole genome shotgun (WGS) entry which is preliminary data.</text>
</comment>
<evidence type="ECO:0000313" key="6">
    <source>
        <dbReference type="EMBL" id="CAL1278002.1"/>
    </source>
</evidence>
<evidence type="ECO:0000256" key="1">
    <source>
        <dbReference type="ARBA" id="ARBA00010948"/>
    </source>
</evidence>
<evidence type="ECO:0000256" key="2">
    <source>
        <dbReference type="ARBA" id="ARBA00023006"/>
    </source>
</evidence>
<dbReference type="PANTHER" id="PTHR31139">
    <property type="entry name" value="ECTOPIC P GRANULES PROTEIN 5 HOMOLOG"/>
    <property type="match status" value="1"/>
</dbReference>
<dbReference type="PANTHER" id="PTHR31139:SF4">
    <property type="entry name" value="ECTOPIC P GRANULES PROTEIN 5 HOMOLOG"/>
    <property type="match status" value="1"/>
</dbReference>
<dbReference type="InterPro" id="IPR051436">
    <property type="entry name" value="Autophagy-related_EPG5"/>
</dbReference>
<dbReference type="InterPro" id="IPR058750">
    <property type="entry name" value="TPR_Epg5"/>
</dbReference>
<evidence type="ECO:0000259" key="4">
    <source>
        <dbReference type="Pfam" id="PF26103"/>
    </source>
</evidence>
<dbReference type="Pfam" id="PF26573">
    <property type="entry name" value="TPR_Epg5_2"/>
    <property type="match status" value="1"/>
</dbReference>
<feature type="domain" description="Epg5-like central TPR repeats" evidence="4">
    <location>
        <begin position="1643"/>
        <end position="2031"/>
    </location>
</feature>
<evidence type="ECO:0000259" key="5">
    <source>
        <dbReference type="Pfam" id="PF26573"/>
    </source>
</evidence>